<gene>
    <name evidence="4" type="ORF">FNH21_14250</name>
</gene>
<dbReference type="InterPro" id="IPR018392">
    <property type="entry name" value="LysM"/>
</dbReference>
<dbReference type="Pfam" id="PF01476">
    <property type="entry name" value="LysM"/>
    <property type="match status" value="1"/>
</dbReference>
<name>A0A7X1NRT5_9MICC</name>
<feature type="transmembrane region" description="Helical" evidence="2">
    <location>
        <begin position="74"/>
        <end position="95"/>
    </location>
</feature>
<evidence type="ECO:0000313" key="5">
    <source>
        <dbReference type="Proteomes" id="UP000326464"/>
    </source>
</evidence>
<dbReference type="CDD" id="cd00118">
    <property type="entry name" value="LysM"/>
    <property type="match status" value="1"/>
</dbReference>
<dbReference type="RefSeq" id="WP_152816723.1">
    <property type="nucleotide sequence ID" value="NZ_VJXX01000005.1"/>
</dbReference>
<feature type="domain" description="LysM" evidence="3">
    <location>
        <begin position="113"/>
        <end position="162"/>
    </location>
</feature>
<dbReference type="SUPFAM" id="SSF54106">
    <property type="entry name" value="LysM domain"/>
    <property type="match status" value="1"/>
</dbReference>
<evidence type="ECO:0000259" key="3">
    <source>
        <dbReference type="SMART" id="SM00257"/>
    </source>
</evidence>
<sequence length="165" mass="17003">MAEATVLHGSTALWALTPARAASHLRVVPSTFDADPARVRTSTQRTAGFSGSEGTVTDTSPAARPLTLTRRGRLLLVGLPIALGVAALVLLGAFLTSQAQAGVDAPAPSAVVQVDVAAGETLWDLAVQYAPERDTRQVVGEMVELNNLGTSVIHAGQSLSIPSRG</sequence>
<evidence type="ECO:0000256" key="1">
    <source>
        <dbReference type="SAM" id="MobiDB-lite"/>
    </source>
</evidence>
<keyword evidence="2" id="KW-0472">Membrane</keyword>
<accession>A0A7X1NRT5</accession>
<dbReference type="Proteomes" id="UP000326464">
    <property type="component" value="Unassembled WGS sequence"/>
</dbReference>
<protein>
    <submittedName>
        <fullName evidence="4">LysM peptidoglycan-binding domain-containing protein</fullName>
    </submittedName>
</protein>
<feature type="region of interest" description="Disordered" evidence="1">
    <location>
        <begin position="37"/>
        <end position="61"/>
    </location>
</feature>
<dbReference type="SMART" id="SM00257">
    <property type="entry name" value="LysM"/>
    <property type="match status" value="1"/>
</dbReference>
<dbReference type="AlphaFoldDB" id="A0A7X1NRT5"/>
<keyword evidence="2" id="KW-1133">Transmembrane helix</keyword>
<dbReference type="OrthoDB" id="5084290at2"/>
<organism evidence="4 5">
    <name type="scientific">Arthrobacter bussei</name>
    <dbReference type="NCBI Taxonomy" id="2594179"/>
    <lineage>
        <taxon>Bacteria</taxon>
        <taxon>Bacillati</taxon>
        <taxon>Actinomycetota</taxon>
        <taxon>Actinomycetes</taxon>
        <taxon>Micrococcales</taxon>
        <taxon>Micrococcaceae</taxon>
        <taxon>Arthrobacter</taxon>
    </lineage>
</organism>
<dbReference type="EMBL" id="VJXX01000005">
    <property type="protein sequence ID" value="MPY11864.1"/>
    <property type="molecule type" value="Genomic_DNA"/>
</dbReference>
<evidence type="ECO:0000256" key="2">
    <source>
        <dbReference type="SAM" id="Phobius"/>
    </source>
</evidence>
<feature type="compositionally biased region" description="Polar residues" evidence="1">
    <location>
        <begin position="40"/>
        <end position="60"/>
    </location>
</feature>
<keyword evidence="5" id="KW-1185">Reference proteome</keyword>
<reference evidence="5" key="1">
    <citation type="submission" date="2019-07" db="EMBL/GenBank/DDBJ databases">
        <title>Arthrobacter KR32 sp. nov., isolated from mountain cheese made of cows milk.</title>
        <authorList>
            <person name="Flegler A."/>
        </authorList>
    </citation>
    <scope>NUCLEOTIDE SEQUENCE [LARGE SCALE GENOMIC DNA]</scope>
    <source>
        <strain evidence="5">KR32</strain>
    </source>
</reference>
<evidence type="ECO:0000313" key="4">
    <source>
        <dbReference type="EMBL" id="MPY11864.1"/>
    </source>
</evidence>
<proteinExistence type="predicted"/>
<dbReference type="Gene3D" id="3.10.350.10">
    <property type="entry name" value="LysM domain"/>
    <property type="match status" value="1"/>
</dbReference>
<comment type="caution">
    <text evidence="4">The sequence shown here is derived from an EMBL/GenBank/DDBJ whole genome shotgun (WGS) entry which is preliminary data.</text>
</comment>
<keyword evidence="2" id="KW-0812">Transmembrane</keyword>
<dbReference type="InterPro" id="IPR036779">
    <property type="entry name" value="LysM_dom_sf"/>
</dbReference>